<dbReference type="Pfam" id="PF20233">
    <property type="entry name" value="DUF6590"/>
    <property type="match status" value="1"/>
</dbReference>
<dbReference type="OrthoDB" id="3559580at2759"/>
<evidence type="ECO:0000256" key="1">
    <source>
        <dbReference type="SAM" id="MobiDB-lite"/>
    </source>
</evidence>
<dbReference type="Proteomes" id="UP000078343">
    <property type="component" value="Unassembled WGS sequence"/>
</dbReference>
<evidence type="ECO:0000259" key="2">
    <source>
        <dbReference type="Pfam" id="PF20233"/>
    </source>
</evidence>
<dbReference type="STRING" id="1367422.A0A178ZXC6"/>
<dbReference type="RefSeq" id="XP_018697448.1">
    <property type="nucleotide sequence ID" value="XM_018831569.1"/>
</dbReference>
<proteinExistence type="predicted"/>
<dbReference type="GeneID" id="30004223"/>
<dbReference type="PANTHER" id="PTHR35391:SF5">
    <property type="entry name" value="DUF6590 DOMAIN-CONTAINING PROTEIN"/>
    <property type="match status" value="1"/>
</dbReference>
<feature type="compositionally biased region" description="Basic and acidic residues" evidence="1">
    <location>
        <begin position="24"/>
        <end position="42"/>
    </location>
</feature>
<dbReference type="AlphaFoldDB" id="A0A178ZXC6"/>
<dbReference type="PANTHER" id="PTHR35391">
    <property type="entry name" value="C2H2-TYPE DOMAIN-CONTAINING PROTEIN-RELATED"/>
    <property type="match status" value="1"/>
</dbReference>
<feature type="compositionally biased region" description="Polar residues" evidence="1">
    <location>
        <begin position="423"/>
        <end position="434"/>
    </location>
</feature>
<reference evidence="3 4" key="1">
    <citation type="submission" date="2016-04" db="EMBL/GenBank/DDBJ databases">
        <title>Draft genome of Fonsecaea erecta CBS 125763.</title>
        <authorList>
            <person name="Weiss V.A."/>
            <person name="Vicente V.A."/>
            <person name="Raittz R.T."/>
            <person name="Moreno L.F."/>
            <person name="De Souza E.M."/>
            <person name="Pedrosa F.O."/>
            <person name="Steffens M.B."/>
            <person name="Faoro H."/>
            <person name="Tadra-Sfeir M.Z."/>
            <person name="Najafzadeh M.J."/>
            <person name="Felipe M.S."/>
            <person name="Teixeira M."/>
            <person name="Sun J."/>
            <person name="Xi L."/>
            <person name="Gomes R."/>
            <person name="De Azevedo C.M."/>
            <person name="Salgado C.G."/>
            <person name="Da Silva M.B."/>
            <person name="Nascimento M.F."/>
            <person name="Queiroz-Telles F."/>
            <person name="Attili D.S."/>
            <person name="Gorbushina A."/>
        </authorList>
    </citation>
    <scope>NUCLEOTIDE SEQUENCE [LARGE SCALE GENOMIC DNA]</scope>
    <source>
        <strain evidence="3 4">CBS 125763</strain>
    </source>
</reference>
<feature type="region of interest" description="Disordered" evidence="1">
    <location>
        <begin position="423"/>
        <end position="446"/>
    </location>
</feature>
<dbReference type="InterPro" id="IPR046497">
    <property type="entry name" value="DUF6590"/>
</dbReference>
<protein>
    <recommendedName>
        <fullName evidence="2">DUF6590 domain-containing protein</fullName>
    </recommendedName>
</protein>
<feature type="compositionally biased region" description="Polar residues" evidence="1">
    <location>
        <begin position="48"/>
        <end position="74"/>
    </location>
</feature>
<feature type="region of interest" description="Disordered" evidence="1">
    <location>
        <begin position="1"/>
        <end position="74"/>
    </location>
</feature>
<name>A0A178ZXC6_9EURO</name>
<evidence type="ECO:0000313" key="3">
    <source>
        <dbReference type="EMBL" id="OAP64081.1"/>
    </source>
</evidence>
<keyword evidence="4" id="KW-1185">Reference proteome</keyword>
<gene>
    <name evidence="3" type="ORF">AYL99_00053</name>
</gene>
<organism evidence="3 4">
    <name type="scientific">Fonsecaea erecta</name>
    <dbReference type="NCBI Taxonomy" id="1367422"/>
    <lineage>
        <taxon>Eukaryota</taxon>
        <taxon>Fungi</taxon>
        <taxon>Dikarya</taxon>
        <taxon>Ascomycota</taxon>
        <taxon>Pezizomycotina</taxon>
        <taxon>Eurotiomycetes</taxon>
        <taxon>Chaetothyriomycetidae</taxon>
        <taxon>Chaetothyriales</taxon>
        <taxon>Herpotrichiellaceae</taxon>
        <taxon>Fonsecaea</taxon>
    </lineage>
</organism>
<dbReference type="EMBL" id="LVYI01000001">
    <property type="protein sequence ID" value="OAP64081.1"/>
    <property type="molecule type" value="Genomic_DNA"/>
</dbReference>
<feature type="domain" description="DUF6590" evidence="2">
    <location>
        <begin position="324"/>
        <end position="484"/>
    </location>
</feature>
<comment type="caution">
    <text evidence="3">The sequence shown here is derived from an EMBL/GenBank/DDBJ whole genome shotgun (WGS) entry which is preliminary data.</text>
</comment>
<accession>A0A178ZXC6</accession>
<evidence type="ECO:0000313" key="4">
    <source>
        <dbReference type="Proteomes" id="UP000078343"/>
    </source>
</evidence>
<sequence>MPEQPKSLPFRDDRRSIGRAAGRNNDDSRIDRQIPAQRRSDAPRSTPRIATQAAQPGYAATNQRQPPSTATNPVFPQERITQSYQIAPGEQPSSRVTLSTTPGTLGFDSSLELPLQTFANIPRGDFVNVVKHLRTNSSVLRQDAQPLLGEASHAYQSMSRGTKVQSNGRRMYGDSCVQQYVILTQLHQRLQKLVEAQHSKKVTARELAEVTNRYLDQLLDEASPARKQLVEEFDKMSAHVQRQVHSTPATSPQQTQTQMRTNNQAQQSVLPFQNSSEISHPSLGALNLPSPSGGDIGQQGLTTEISRGENKPRLDSSFCLRTSAFYEPGRVFAVLWHEPYSNIPGKAGNESRNTYVSDNVSYSNRFAEGIYSSIRRMVVVRQDHGCSICIQINSYGQRGLAKFKGSPRDIEAHSIIHMEDTLPQQQPSEPTTNKRPIAVKKTSPGNRGLNEWSRLCYSQPRTVQHTVKAQDIGLVTKECLPYLKQYFQQANALPPGN</sequence>